<feature type="region of interest" description="Disordered" evidence="10">
    <location>
        <begin position="198"/>
        <end position="335"/>
    </location>
</feature>
<feature type="region of interest" description="Disordered" evidence="10">
    <location>
        <begin position="347"/>
        <end position="395"/>
    </location>
</feature>
<accession>A0AAW1QDY6</accession>
<comment type="subcellular location">
    <subcellularLocation>
        <location evidence="1">Nucleus</location>
    </subcellularLocation>
</comment>
<feature type="domain" description="HSF-type DNA-binding" evidence="11">
    <location>
        <begin position="16"/>
        <end position="109"/>
    </location>
</feature>
<dbReference type="GO" id="GO:0005634">
    <property type="term" value="C:nucleus"/>
    <property type="evidence" value="ECO:0007669"/>
    <property type="project" value="UniProtKB-SubCell"/>
</dbReference>
<dbReference type="Proteomes" id="UP001489004">
    <property type="component" value="Unassembled WGS sequence"/>
</dbReference>
<dbReference type="InterPro" id="IPR036390">
    <property type="entry name" value="WH_DNA-bd_sf"/>
</dbReference>
<evidence type="ECO:0000256" key="3">
    <source>
        <dbReference type="ARBA" id="ARBA00022553"/>
    </source>
</evidence>
<dbReference type="FunFam" id="1.10.10.10:FF:000037">
    <property type="entry name" value="Heat stress transcription factor B-4"/>
    <property type="match status" value="1"/>
</dbReference>
<sequence length="584" mass="64247">MEALLEGGNPANKTGAIAAFLEKTWHLVDDKSTDDIISWTQNGTTFTVWKTKEFAKQLLPTVFKHSNYSSFCKNLNIYRFKKLSSRQHEFQHEHFVQHDKSRLARIRRSSSCVDEQLKNQLVGANLVLKAQVDQLYTLYQLALQHLHSYGHDVSAMQRQVELLQQDSKKALDLCAKTGPTTNPQALLEQTAHVLSQPGHLADQRASDSGGAENQQAGHGRGRRGSFDSDDEELPNSNMHGRSAGQARSAMPSDHDDDVPAARSNDTESLEQPPKRRKRRGGASPADRVDSIQSEWTGARASSGYLSDHRGKAYPTNGVNHTRHTGASHLQPSLPPRGMVAISEAAYGHPEDDSRNPSPSPYSPGMADPGMVYHGNGRVHSHYGVPDSEPNTPRDTDALGYDAGARRPHLDGRMKQMTAADLPSPFAPGGASTAALLDAVGLVEMQRQYLANHAGPSRAARLPQHSSYMQDAAAHERVSAAETDAGHHMAPQEPYANGPGAAPRFARARRSNNGHQAEDPAYEDEADAYGRHAAPPQYARQNGQAPYPERGNNRAFRDWEPEPVSAAYGRSQRYAQEERQDEYDY</sequence>
<gene>
    <name evidence="12" type="ORF">WJX72_000403</name>
</gene>
<feature type="compositionally biased region" description="Basic and acidic residues" evidence="10">
    <location>
        <begin position="550"/>
        <end position="559"/>
    </location>
</feature>
<dbReference type="GO" id="GO:0003700">
    <property type="term" value="F:DNA-binding transcription factor activity"/>
    <property type="evidence" value="ECO:0007669"/>
    <property type="project" value="InterPro"/>
</dbReference>
<evidence type="ECO:0000256" key="9">
    <source>
        <dbReference type="RuleBase" id="RU004020"/>
    </source>
</evidence>
<evidence type="ECO:0000256" key="2">
    <source>
        <dbReference type="ARBA" id="ARBA00011233"/>
    </source>
</evidence>
<evidence type="ECO:0000256" key="4">
    <source>
        <dbReference type="ARBA" id="ARBA00023015"/>
    </source>
</evidence>
<dbReference type="GO" id="GO:0006357">
    <property type="term" value="P:regulation of transcription by RNA polymerase II"/>
    <property type="evidence" value="ECO:0007669"/>
    <property type="project" value="TreeGrafter"/>
</dbReference>
<evidence type="ECO:0000256" key="5">
    <source>
        <dbReference type="ARBA" id="ARBA00023016"/>
    </source>
</evidence>
<keyword evidence="7" id="KW-0804">Transcription</keyword>
<keyword evidence="8" id="KW-0539">Nucleus</keyword>
<dbReference type="AlphaFoldDB" id="A0AAW1QDY6"/>
<dbReference type="SUPFAM" id="SSF46785">
    <property type="entry name" value="Winged helix' DNA-binding domain"/>
    <property type="match status" value="1"/>
</dbReference>
<evidence type="ECO:0000256" key="8">
    <source>
        <dbReference type="ARBA" id="ARBA00023242"/>
    </source>
</evidence>
<keyword evidence="13" id="KW-1185">Reference proteome</keyword>
<protein>
    <recommendedName>
        <fullName evidence="11">HSF-type DNA-binding domain-containing protein</fullName>
    </recommendedName>
</protein>
<dbReference type="PANTHER" id="PTHR10015">
    <property type="entry name" value="HEAT SHOCK TRANSCRIPTION FACTOR"/>
    <property type="match status" value="1"/>
</dbReference>
<dbReference type="PRINTS" id="PR00056">
    <property type="entry name" value="HSFDOMAIN"/>
</dbReference>
<evidence type="ECO:0000313" key="13">
    <source>
        <dbReference type="Proteomes" id="UP001489004"/>
    </source>
</evidence>
<reference evidence="12 13" key="1">
    <citation type="journal article" date="2024" name="Nat. Commun.">
        <title>Phylogenomics reveals the evolutionary origins of lichenization in chlorophyte algae.</title>
        <authorList>
            <person name="Puginier C."/>
            <person name="Libourel C."/>
            <person name="Otte J."/>
            <person name="Skaloud P."/>
            <person name="Haon M."/>
            <person name="Grisel S."/>
            <person name="Petersen M."/>
            <person name="Berrin J.G."/>
            <person name="Delaux P.M."/>
            <person name="Dal Grande F."/>
            <person name="Keller J."/>
        </authorList>
    </citation>
    <scope>NUCLEOTIDE SEQUENCE [LARGE SCALE GENOMIC DNA]</scope>
    <source>
        <strain evidence="12 13">SAG 2043</strain>
    </source>
</reference>
<dbReference type="InterPro" id="IPR036388">
    <property type="entry name" value="WH-like_DNA-bd_sf"/>
</dbReference>
<dbReference type="Pfam" id="PF00447">
    <property type="entry name" value="HSF_DNA-bind"/>
    <property type="match status" value="1"/>
</dbReference>
<proteinExistence type="inferred from homology"/>
<dbReference type="EMBL" id="JALJOR010000003">
    <property type="protein sequence ID" value="KAK9819627.1"/>
    <property type="molecule type" value="Genomic_DNA"/>
</dbReference>
<dbReference type="Gene3D" id="1.10.10.10">
    <property type="entry name" value="Winged helix-like DNA-binding domain superfamily/Winged helix DNA-binding domain"/>
    <property type="match status" value="1"/>
</dbReference>
<organism evidence="12 13">
    <name type="scientific">[Myrmecia] bisecta</name>
    <dbReference type="NCBI Taxonomy" id="41462"/>
    <lineage>
        <taxon>Eukaryota</taxon>
        <taxon>Viridiplantae</taxon>
        <taxon>Chlorophyta</taxon>
        <taxon>core chlorophytes</taxon>
        <taxon>Trebouxiophyceae</taxon>
        <taxon>Trebouxiales</taxon>
        <taxon>Trebouxiaceae</taxon>
        <taxon>Myrmecia</taxon>
    </lineage>
</organism>
<evidence type="ECO:0000256" key="7">
    <source>
        <dbReference type="ARBA" id="ARBA00023163"/>
    </source>
</evidence>
<dbReference type="PANTHER" id="PTHR10015:SF308">
    <property type="entry name" value="HSF-TYPE DNA-BINDING DOMAIN-CONTAINING PROTEIN"/>
    <property type="match status" value="1"/>
</dbReference>
<keyword evidence="3" id="KW-0597">Phosphoprotein</keyword>
<feature type="region of interest" description="Disordered" evidence="10">
    <location>
        <begin position="455"/>
        <end position="584"/>
    </location>
</feature>
<feature type="compositionally biased region" description="Basic and acidic residues" evidence="10">
    <location>
        <begin position="472"/>
        <end position="486"/>
    </location>
</feature>
<name>A0AAW1QDY6_9CHLO</name>
<keyword evidence="4" id="KW-0805">Transcription regulation</keyword>
<evidence type="ECO:0000256" key="10">
    <source>
        <dbReference type="SAM" id="MobiDB-lite"/>
    </source>
</evidence>
<dbReference type="GO" id="GO:0000978">
    <property type="term" value="F:RNA polymerase II cis-regulatory region sequence-specific DNA binding"/>
    <property type="evidence" value="ECO:0007669"/>
    <property type="project" value="TreeGrafter"/>
</dbReference>
<dbReference type="SMART" id="SM00415">
    <property type="entry name" value="HSF"/>
    <property type="match status" value="1"/>
</dbReference>
<evidence type="ECO:0000313" key="12">
    <source>
        <dbReference type="EMBL" id="KAK9819627.1"/>
    </source>
</evidence>
<evidence type="ECO:0000256" key="1">
    <source>
        <dbReference type="ARBA" id="ARBA00004123"/>
    </source>
</evidence>
<evidence type="ECO:0000259" key="11">
    <source>
        <dbReference type="SMART" id="SM00415"/>
    </source>
</evidence>
<comment type="subunit">
    <text evidence="2">Homotrimer.</text>
</comment>
<comment type="similarity">
    <text evidence="9">Belongs to the HSF family.</text>
</comment>
<comment type="caution">
    <text evidence="12">The sequence shown here is derived from an EMBL/GenBank/DDBJ whole genome shotgun (WGS) entry which is preliminary data.</text>
</comment>
<keyword evidence="5" id="KW-0346">Stress response</keyword>
<dbReference type="InterPro" id="IPR000232">
    <property type="entry name" value="HSF_DNA-bd"/>
</dbReference>
<evidence type="ECO:0000256" key="6">
    <source>
        <dbReference type="ARBA" id="ARBA00023125"/>
    </source>
</evidence>
<keyword evidence="6" id="KW-0238">DNA-binding</keyword>